<feature type="transmembrane region" description="Helical" evidence="1">
    <location>
        <begin position="35"/>
        <end position="52"/>
    </location>
</feature>
<protein>
    <submittedName>
        <fullName evidence="2">Uncharacterized protein</fullName>
    </submittedName>
</protein>
<sequence length="108" mass="11560">MLNTVSGHMAALSWLTLSVVTVVGAFSRDTGQLSINLVMTTVFAMIAVFLVWRTNATRRLGSTYPGCRIVDSLLRIETIASLAMLLLGGVLTFAAGLRVWLEGVAVFG</sequence>
<keyword evidence="3" id="KW-1185">Reference proteome</keyword>
<reference evidence="2" key="1">
    <citation type="submission" date="2022-12" db="EMBL/GenBank/DDBJ databases">
        <title>Paracoccus onchidii sp. nov., isolated from a marine invertebrate from the South China Sea.</title>
        <authorList>
            <person name="Xu S."/>
            <person name="Liu Z."/>
            <person name="Xu Y."/>
        </authorList>
    </citation>
    <scope>NUCLEOTIDE SEQUENCE</scope>
    <source>
        <strain evidence="2">Z330</strain>
    </source>
</reference>
<name>A0ABT4ZJI2_9RHOB</name>
<evidence type="ECO:0000313" key="3">
    <source>
        <dbReference type="Proteomes" id="UP001165641"/>
    </source>
</evidence>
<evidence type="ECO:0000256" key="1">
    <source>
        <dbReference type="SAM" id="Phobius"/>
    </source>
</evidence>
<feature type="transmembrane region" description="Helical" evidence="1">
    <location>
        <begin position="73"/>
        <end position="101"/>
    </location>
</feature>
<dbReference type="Proteomes" id="UP001165641">
    <property type="component" value="Unassembled WGS sequence"/>
</dbReference>
<dbReference type="EMBL" id="JAQBIE010000037">
    <property type="protein sequence ID" value="MDB6179496.1"/>
    <property type="molecule type" value="Genomic_DNA"/>
</dbReference>
<proteinExistence type="predicted"/>
<gene>
    <name evidence="2" type="ORF">PAF17_18620</name>
</gene>
<evidence type="ECO:0000313" key="2">
    <source>
        <dbReference type="EMBL" id="MDB6179496.1"/>
    </source>
</evidence>
<keyword evidence="1" id="KW-1133">Transmembrane helix</keyword>
<dbReference type="RefSeq" id="WP_271890592.1">
    <property type="nucleotide sequence ID" value="NZ_JAQBIE010000037.1"/>
</dbReference>
<keyword evidence="1" id="KW-0472">Membrane</keyword>
<accession>A0ABT4ZJI2</accession>
<comment type="caution">
    <text evidence="2">The sequence shown here is derived from an EMBL/GenBank/DDBJ whole genome shotgun (WGS) entry which is preliminary data.</text>
</comment>
<organism evidence="2 3">
    <name type="scientific">Paracoccus onchidii</name>
    <dbReference type="NCBI Taxonomy" id="3017813"/>
    <lineage>
        <taxon>Bacteria</taxon>
        <taxon>Pseudomonadati</taxon>
        <taxon>Pseudomonadota</taxon>
        <taxon>Alphaproteobacteria</taxon>
        <taxon>Rhodobacterales</taxon>
        <taxon>Paracoccaceae</taxon>
        <taxon>Paracoccus</taxon>
    </lineage>
</organism>
<keyword evidence="1" id="KW-0812">Transmembrane</keyword>